<keyword evidence="3" id="KW-1185">Reference proteome</keyword>
<protein>
    <submittedName>
        <fullName evidence="2">DUF1566 domain-containing protein</fullName>
    </submittedName>
</protein>
<name>A0A501WJE0_9GAMM</name>
<accession>A0A501WJE0</accession>
<evidence type="ECO:0000259" key="1">
    <source>
        <dbReference type="Pfam" id="PF07603"/>
    </source>
</evidence>
<dbReference type="EMBL" id="VFRR01000023">
    <property type="protein sequence ID" value="TPE49629.1"/>
    <property type="molecule type" value="Genomic_DNA"/>
</dbReference>
<proteinExistence type="predicted"/>
<dbReference type="InterPro" id="IPR011460">
    <property type="entry name" value="Lcl_C"/>
</dbReference>
<comment type="caution">
    <text evidence="2">The sequence shown here is derived from an EMBL/GenBank/DDBJ whole genome shotgun (WGS) entry which is preliminary data.</text>
</comment>
<evidence type="ECO:0000313" key="2">
    <source>
        <dbReference type="EMBL" id="TPE49629.1"/>
    </source>
</evidence>
<dbReference type="SUPFAM" id="SSF49265">
    <property type="entry name" value="Fibronectin type III"/>
    <property type="match status" value="1"/>
</dbReference>
<gene>
    <name evidence="2" type="ORF">FJM67_11580</name>
</gene>
<reference evidence="2 3" key="1">
    <citation type="submission" date="2019-06" db="EMBL/GenBank/DDBJ databases">
        <title>A novel bacterium of genus Marinomonas, isolated from coastal sand.</title>
        <authorList>
            <person name="Huang H."/>
            <person name="Mo K."/>
            <person name="Hu Y."/>
        </authorList>
    </citation>
    <scope>NUCLEOTIDE SEQUENCE [LARGE SCALE GENOMIC DNA]</scope>
    <source>
        <strain evidence="2 3">HB171799</strain>
    </source>
</reference>
<evidence type="ECO:0000313" key="3">
    <source>
        <dbReference type="Proteomes" id="UP000315901"/>
    </source>
</evidence>
<organism evidence="2 3">
    <name type="scientific">Maribrevibacterium harenarium</name>
    <dbReference type="NCBI Taxonomy" id="2589817"/>
    <lineage>
        <taxon>Bacteria</taxon>
        <taxon>Pseudomonadati</taxon>
        <taxon>Pseudomonadota</taxon>
        <taxon>Gammaproteobacteria</taxon>
        <taxon>Oceanospirillales</taxon>
        <taxon>Oceanospirillaceae</taxon>
        <taxon>Maribrevibacterium</taxon>
    </lineage>
</organism>
<dbReference type="InterPro" id="IPR036116">
    <property type="entry name" value="FN3_sf"/>
</dbReference>
<dbReference type="PROSITE" id="PS51257">
    <property type="entry name" value="PROKAR_LIPOPROTEIN"/>
    <property type="match status" value="1"/>
</dbReference>
<dbReference type="AlphaFoldDB" id="A0A501WJE0"/>
<dbReference type="Pfam" id="PF07603">
    <property type="entry name" value="Lcl_C"/>
    <property type="match status" value="1"/>
</dbReference>
<dbReference type="OrthoDB" id="9815730at2"/>
<dbReference type="Proteomes" id="UP000315901">
    <property type="component" value="Unassembled WGS sequence"/>
</dbReference>
<dbReference type="RefSeq" id="WP_140589463.1">
    <property type="nucleotide sequence ID" value="NZ_VFRR01000023.1"/>
</dbReference>
<dbReference type="InterPro" id="IPR013783">
    <property type="entry name" value="Ig-like_fold"/>
</dbReference>
<dbReference type="Gene3D" id="2.60.40.10">
    <property type="entry name" value="Immunoglobulins"/>
    <property type="match status" value="1"/>
</dbReference>
<sequence length="417" mass="43943">MNISKILLVLIGICALTGCGEEEDIYGYKVGDPRSPAASGNGGGSVTTPSGETSSTITLSVTPASTQFTASWNAVTSATSYSLYYAEESLSALTNIEDYASIQSAVLVPNLSATTLSHTVDSLNNGTMYYAVIVAMSGTSILSQSSQLTVTPSTITAELTNDQLLNDTGATYSVTTELHDVKCLTGLSVAQQDCSFGRDVSNYDPSDGVAGFSFAKIDADGKEITDSTSDWDCVKDNYTKLMWQRKKGGNGVVGDEHALSDADDGFTWYEPSLLASGVTSGTESGSTPNSCAGYSAGNVLCNTSAYVARVNSAKLCSFGDWRMPTSNELMGIVLYKSITPSTTVDGIDEDFFPFPDATLRGEYWTGSPYKSDSGSEAWRVVLRDTSSTTKGKSVGIVKPETKASTLGVILVRDASND</sequence>
<feature type="domain" description="Lcl C-terminal" evidence="1">
    <location>
        <begin position="233"/>
        <end position="392"/>
    </location>
</feature>